<gene>
    <name evidence="2" type="ORF">CCAP1982_LOCUS4402</name>
</gene>
<feature type="region of interest" description="Disordered" evidence="1">
    <location>
        <begin position="47"/>
        <end position="87"/>
    </location>
</feature>
<keyword evidence="3" id="KW-1185">Reference proteome</keyword>
<feature type="region of interest" description="Disordered" evidence="1">
    <location>
        <begin position="1"/>
        <end position="24"/>
    </location>
</feature>
<accession>A0A811UCA5</accession>
<evidence type="ECO:0000313" key="2">
    <source>
        <dbReference type="EMBL" id="CAD6995696.1"/>
    </source>
</evidence>
<comment type="caution">
    <text evidence="2">The sequence shown here is derived from an EMBL/GenBank/DDBJ whole genome shotgun (WGS) entry which is preliminary data.</text>
</comment>
<feature type="compositionally biased region" description="Polar residues" evidence="1">
    <location>
        <begin position="144"/>
        <end position="158"/>
    </location>
</feature>
<dbReference type="AlphaFoldDB" id="A0A811UCA5"/>
<reference evidence="2" key="1">
    <citation type="submission" date="2020-11" db="EMBL/GenBank/DDBJ databases">
        <authorList>
            <person name="Whitehead M."/>
        </authorList>
    </citation>
    <scope>NUCLEOTIDE SEQUENCE</scope>
    <source>
        <strain evidence="2">EGII</strain>
    </source>
</reference>
<dbReference type="EMBL" id="CAJHJT010000001">
    <property type="protein sequence ID" value="CAD6995696.1"/>
    <property type="molecule type" value="Genomic_DNA"/>
</dbReference>
<proteinExistence type="predicted"/>
<evidence type="ECO:0000256" key="1">
    <source>
        <dbReference type="SAM" id="MobiDB-lite"/>
    </source>
</evidence>
<evidence type="ECO:0000313" key="3">
    <source>
        <dbReference type="Proteomes" id="UP000606786"/>
    </source>
</evidence>
<feature type="compositionally biased region" description="Polar residues" evidence="1">
    <location>
        <begin position="62"/>
        <end position="73"/>
    </location>
</feature>
<organism evidence="2 3">
    <name type="scientific">Ceratitis capitata</name>
    <name type="common">Mediterranean fruit fly</name>
    <name type="synonym">Tephritis capitata</name>
    <dbReference type="NCBI Taxonomy" id="7213"/>
    <lineage>
        <taxon>Eukaryota</taxon>
        <taxon>Metazoa</taxon>
        <taxon>Ecdysozoa</taxon>
        <taxon>Arthropoda</taxon>
        <taxon>Hexapoda</taxon>
        <taxon>Insecta</taxon>
        <taxon>Pterygota</taxon>
        <taxon>Neoptera</taxon>
        <taxon>Endopterygota</taxon>
        <taxon>Diptera</taxon>
        <taxon>Brachycera</taxon>
        <taxon>Muscomorpha</taxon>
        <taxon>Tephritoidea</taxon>
        <taxon>Tephritidae</taxon>
        <taxon>Ceratitis</taxon>
        <taxon>Ceratitis</taxon>
    </lineage>
</organism>
<dbReference type="Proteomes" id="UP000606786">
    <property type="component" value="Unassembled WGS sequence"/>
</dbReference>
<feature type="region of interest" description="Disordered" evidence="1">
    <location>
        <begin position="133"/>
        <end position="158"/>
    </location>
</feature>
<protein>
    <submittedName>
        <fullName evidence="2">(Mediterranean fruit fly) hypothetical protein</fullName>
    </submittedName>
</protein>
<name>A0A811UCA5_CERCA</name>
<sequence length="158" mass="17077">MSPNTMNCCAMPRTSPTSASHRHEAQRILPLAACHDVTATQQFAKVEQYHARQHQRRRSNSESKSFSQRAGSTPSPPSAIPIRTPTPTVTPFLMPADFYKSLLKFPHAHNAPLFPRNLLYSAAAAAAAAAQRHSPTAELASDTICDSNGSDGDSNHVS</sequence>